<name>C9LUV4_SELS3</name>
<dbReference type="Proteomes" id="UP000003505">
    <property type="component" value="Unassembled WGS sequence"/>
</dbReference>
<organism evidence="1 2">
    <name type="scientific">Selenomonas sputigena (strain ATCC 35185 / DSM 20758 / CCUG 44933 / VPI D19B-28)</name>
    <dbReference type="NCBI Taxonomy" id="546271"/>
    <lineage>
        <taxon>Bacteria</taxon>
        <taxon>Bacillati</taxon>
        <taxon>Bacillota</taxon>
        <taxon>Negativicutes</taxon>
        <taxon>Selenomonadales</taxon>
        <taxon>Selenomonadaceae</taxon>
        <taxon>Selenomonas</taxon>
    </lineage>
</organism>
<proteinExistence type="predicted"/>
<dbReference type="AlphaFoldDB" id="C9LUV4"/>
<dbReference type="EMBL" id="ACKP02000019">
    <property type="protein sequence ID" value="EEX77370.1"/>
    <property type="molecule type" value="Genomic_DNA"/>
</dbReference>
<evidence type="ECO:0000313" key="1">
    <source>
        <dbReference type="EMBL" id="EEX77370.1"/>
    </source>
</evidence>
<sequence length="51" mass="5941">MILIIVNKRQKVNTFPIEFIGIYTKREIVDNILIYRPAPLQDSFCCGIIET</sequence>
<protein>
    <submittedName>
        <fullName evidence="1">Uncharacterized protein</fullName>
    </submittedName>
</protein>
<evidence type="ECO:0000313" key="2">
    <source>
        <dbReference type="Proteomes" id="UP000003505"/>
    </source>
</evidence>
<accession>C9LUV4</accession>
<comment type="caution">
    <text evidence="1">The sequence shown here is derived from an EMBL/GenBank/DDBJ whole genome shotgun (WGS) entry which is preliminary data.</text>
</comment>
<gene>
    <name evidence="1" type="ORF">SELSPUOL_01244</name>
</gene>
<reference evidence="1 2" key="1">
    <citation type="submission" date="2009-09" db="EMBL/GenBank/DDBJ databases">
        <authorList>
            <person name="Weinstock G."/>
            <person name="Sodergren E."/>
            <person name="Clifton S."/>
            <person name="Fulton L."/>
            <person name="Fulton B."/>
            <person name="Courtney L."/>
            <person name="Fronick C."/>
            <person name="Harrison M."/>
            <person name="Strong C."/>
            <person name="Farmer C."/>
            <person name="Delahaunty K."/>
            <person name="Markovic C."/>
            <person name="Hall O."/>
            <person name="Minx P."/>
            <person name="Tomlinson C."/>
            <person name="Mitreva M."/>
            <person name="Nelson J."/>
            <person name="Hou S."/>
            <person name="Wollam A."/>
            <person name="Pepin K.H."/>
            <person name="Johnson M."/>
            <person name="Bhonagiri V."/>
            <person name="Nash W.E."/>
            <person name="Warren W."/>
            <person name="Chinwalla A."/>
            <person name="Mardis E.R."/>
            <person name="Wilson R.K."/>
        </authorList>
    </citation>
    <scope>NUCLEOTIDE SEQUENCE [LARGE SCALE GENOMIC DNA]</scope>
    <source>
        <strain evidence="2">ATCC 35185 / DSM 20758 / VPI D19B-28</strain>
    </source>
</reference>